<accession>A0A1X7HD68</accession>
<keyword evidence="3" id="KW-1185">Reference proteome</keyword>
<reference evidence="3" key="1">
    <citation type="submission" date="2017-04" db="EMBL/GenBank/DDBJ databases">
        <authorList>
            <person name="Varghese N."/>
            <person name="Submissions S."/>
        </authorList>
    </citation>
    <scope>NUCLEOTIDE SEQUENCE [LARGE SCALE GENOMIC DNA]</scope>
    <source>
        <strain evidence="3">N3/975</strain>
    </source>
</reference>
<keyword evidence="1" id="KW-0812">Transmembrane</keyword>
<gene>
    <name evidence="2" type="ORF">SAMN05661091_2591</name>
</gene>
<sequence length="80" mass="8812">MLLKTDKNSPIVIYVIKGSTIRRFVILDLIIGAGIFYVVKLVSLSVLAASVSSFMGTEGIKRVTKILNKSNVKKKTIKLM</sequence>
<name>A0A1X7HD68_9BACL</name>
<keyword evidence="1" id="KW-1133">Transmembrane helix</keyword>
<evidence type="ECO:0000313" key="2">
    <source>
        <dbReference type="EMBL" id="SMF84342.1"/>
    </source>
</evidence>
<evidence type="ECO:0000313" key="3">
    <source>
        <dbReference type="Proteomes" id="UP000192940"/>
    </source>
</evidence>
<dbReference type="EMBL" id="LT840184">
    <property type="protein sequence ID" value="SMF84342.1"/>
    <property type="molecule type" value="Genomic_DNA"/>
</dbReference>
<dbReference type="Proteomes" id="UP000192940">
    <property type="component" value="Chromosome I"/>
</dbReference>
<dbReference type="AlphaFoldDB" id="A0A1X7HD68"/>
<protein>
    <submittedName>
        <fullName evidence="2">Uncharacterized protein</fullName>
    </submittedName>
</protein>
<evidence type="ECO:0000256" key="1">
    <source>
        <dbReference type="SAM" id="Phobius"/>
    </source>
</evidence>
<feature type="transmembrane region" description="Helical" evidence="1">
    <location>
        <begin position="24"/>
        <end position="49"/>
    </location>
</feature>
<organism evidence="2 3">
    <name type="scientific">Paenibacillus uliginis N3/975</name>
    <dbReference type="NCBI Taxonomy" id="1313296"/>
    <lineage>
        <taxon>Bacteria</taxon>
        <taxon>Bacillati</taxon>
        <taxon>Bacillota</taxon>
        <taxon>Bacilli</taxon>
        <taxon>Bacillales</taxon>
        <taxon>Paenibacillaceae</taxon>
        <taxon>Paenibacillus</taxon>
    </lineage>
</organism>
<proteinExistence type="predicted"/>
<keyword evidence="1" id="KW-0472">Membrane</keyword>